<organism evidence="1">
    <name type="scientific">marine metagenome</name>
    <dbReference type="NCBI Taxonomy" id="408172"/>
    <lineage>
        <taxon>unclassified sequences</taxon>
        <taxon>metagenomes</taxon>
        <taxon>ecological metagenomes</taxon>
    </lineage>
</organism>
<gene>
    <name evidence="1" type="ORF">METZ01_LOCUS390810</name>
</gene>
<reference evidence="1" key="1">
    <citation type="submission" date="2018-05" db="EMBL/GenBank/DDBJ databases">
        <authorList>
            <person name="Lanie J.A."/>
            <person name="Ng W.-L."/>
            <person name="Kazmierczak K.M."/>
            <person name="Andrzejewski T.M."/>
            <person name="Davidsen T.M."/>
            <person name="Wayne K.J."/>
            <person name="Tettelin H."/>
            <person name="Glass J.I."/>
            <person name="Rusch D."/>
            <person name="Podicherti R."/>
            <person name="Tsui H.-C.T."/>
            <person name="Winkler M.E."/>
        </authorList>
    </citation>
    <scope>NUCLEOTIDE SEQUENCE</scope>
</reference>
<protein>
    <recommendedName>
        <fullName evidence="2">DNA alkylation repair enzyme</fullName>
    </recommendedName>
</protein>
<evidence type="ECO:0000313" key="1">
    <source>
        <dbReference type="EMBL" id="SVD37956.1"/>
    </source>
</evidence>
<dbReference type="AlphaFoldDB" id="A0A382UUM4"/>
<dbReference type="PANTHER" id="PTHR34070:SF1">
    <property type="entry name" value="DNA ALKYLATION REPAIR PROTEIN"/>
    <property type="match status" value="1"/>
</dbReference>
<dbReference type="InterPro" id="IPR014825">
    <property type="entry name" value="DNA_alkylation"/>
</dbReference>
<dbReference type="CDD" id="cd06561">
    <property type="entry name" value="AlkD_like"/>
    <property type="match status" value="1"/>
</dbReference>
<dbReference type="SUPFAM" id="SSF48371">
    <property type="entry name" value="ARM repeat"/>
    <property type="match status" value="1"/>
</dbReference>
<evidence type="ECO:0008006" key="2">
    <source>
        <dbReference type="Google" id="ProtNLM"/>
    </source>
</evidence>
<dbReference type="Gene3D" id="1.25.10.90">
    <property type="match status" value="1"/>
</dbReference>
<dbReference type="EMBL" id="UINC01146939">
    <property type="protein sequence ID" value="SVD37956.1"/>
    <property type="molecule type" value="Genomic_DNA"/>
</dbReference>
<dbReference type="PANTHER" id="PTHR34070">
    <property type="entry name" value="ARMADILLO-TYPE FOLD"/>
    <property type="match status" value="1"/>
</dbReference>
<proteinExistence type="predicted"/>
<name>A0A382UUM4_9ZZZZ</name>
<dbReference type="Pfam" id="PF08713">
    <property type="entry name" value="DNA_alkylation"/>
    <property type="match status" value="1"/>
</dbReference>
<sequence length="241" mass="28442">MTATDLKKKLKCLAEPKRAEVSLRFFQTQKGGYGEGDQFLGVTVPDQRKVAKQFKSLKPPDLEKLLQSSIHEHRLTSLFIIVRQFERGNENQRKQLIALYKRNLRYVNNWDLVDSSAPYLLGVYLQDRSKSILYQYAKSPNLWRRRVGVLSTFGFIKQGEYKDSLAITKILLNDQHDLIHKASGWMLREIGKRDKDVLVNFLNKHCETMPRTMLRYAIEKFNDRERSYYMKQQRKLPIDRV</sequence>
<dbReference type="InterPro" id="IPR016024">
    <property type="entry name" value="ARM-type_fold"/>
</dbReference>
<accession>A0A382UUM4</accession>